<proteinExistence type="inferred from homology"/>
<dbReference type="EMBL" id="VCYH01000017">
    <property type="protein sequence ID" value="MDN7026169.1"/>
    <property type="molecule type" value="Genomic_DNA"/>
</dbReference>
<evidence type="ECO:0000256" key="1">
    <source>
        <dbReference type="ARBA" id="ARBA00010116"/>
    </source>
</evidence>
<comment type="caution">
    <text evidence="3">The sequence shown here is derived from an EMBL/GenBank/DDBJ whole genome shotgun (WGS) entry which is preliminary data.</text>
</comment>
<dbReference type="InterPro" id="IPR003344">
    <property type="entry name" value="Big_1_dom"/>
</dbReference>
<evidence type="ECO:0000259" key="2">
    <source>
        <dbReference type="PROSITE" id="PS51127"/>
    </source>
</evidence>
<dbReference type="InterPro" id="IPR008964">
    <property type="entry name" value="Invasin/intimin_cell_adhesion"/>
</dbReference>
<dbReference type="PROSITE" id="PS51127">
    <property type="entry name" value="BIG1"/>
    <property type="match status" value="1"/>
</dbReference>
<reference evidence="3" key="1">
    <citation type="submission" date="2019-05" db="EMBL/GenBank/DDBJ databases">
        <title>Methanoculleus sp. FWC-SCC1, a methanogenic archaeon isolated from deep marine cold seep.</title>
        <authorList>
            <person name="Chen Y.-W."/>
            <person name="Chen S.-C."/>
            <person name="Teng N.-H."/>
            <person name="Lai M.-C."/>
        </authorList>
    </citation>
    <scope>NUCLEOTIDE SEQUENCE</scope>
    <source>
        <strain evidence="3">FWC-SCC1</strain>
    </source>
</reference>
<accession>A0ABT8MDZ9</accession>
<protein>
    <recommendedName>
        <fullName evidence="2">Big-1 domain-containing protein</fullName>
    </recommendedName>
</protein>
<dbReference type="InterPro" id="IPR013783">
    <property type="entry name" value="Ig-like_fold"/>
</dbReference>
<dbReference type="Gene3D" id="2.60.40.10">
    <property type="entry name" value="Immunoglobulins"/>
    <property type="match status" value="1"/>
</dbReference>
<name>A0ABT8MDZ9_9EURY</name>
<organism evidence="3 4">
    <name type="scientific">Methanoculleus frigidifontis</name>
    <dbReference type="NCBI Taxonomy" id="2584085"/>
    <lineage>
        <taxon>Archaea</taxon>
        <taxon>Methanobacteriati</taxon>
        <taxon>Methanobacteriota</taxon>
        <taxon>Stenosarchaea group</taxon>
        <taxon>Methanomicrobia</taxon>
        <taxon>Methanomicrobiales</taxon>
        <taxon>Methanomicrobiaceae</taxon>
        <taxon>Methanoculleus</taxon>
    </lineage>
</organism>
<keyword evidence="4" id="KW-1185">Reference proteome</keyword>
<sequence>MGFDIMRFRIVGLLLFSLLLLAVPAAALEPDVTVNSSAEWLVAGGSGSAAITVAVQNGTAPLAGLDVAFSVDAAYGSITPASGVTDANGRATATFTPGTLSGDAPITVRVTYPDGEIIQDCLQQ</sequence>
<dbReference type="Pfam" id="PF02369">
    <property type="entry name" value="Big_1"/>
    <property type="match status" value="1"/>
</dbReference>
<comment type="similarity">
    <text evidence="1">Belongs to the intimin/invasin family.</text>
</comment>
<dbReference type="Proteomes" id="UP001168338">
    <property type="component" value="Unassembled WGS sequence"/>
</dbReference>
<evidence type="ECO:0000313" key="4">
    <source>
        <dbReference type="Proteomes" id="UP001168338"/>
    </source>
</evidence>
<evidence type="ECO:0000313" key="3">
    <source>
        <dbReference type="EMBL" id="MDN7026169.1"/>
    </source>
</evidence>
<dbReference type="SMART" id="SM00634">
    <property type="entry name" value="BID_1"/>
    <property type="match status" value="1"/>
</dbReference>
<dbReference type="RefSeq" id="WP_301665377.1">
    <property type="nucleotide sequence ID" value="NZ_VCYH01000017.1"/>
</dbReference>
<dbReference type="SUPFAM" id="SSF49373">
    <property type="entry name" value="Invasin/intimin cell-adhesion fragments"/>
    <property type="match status" value="1"/>
</dbReference>
<feature type="non-terminal residue" evidence="3">
    <location>
        <position position="124"/>
    </location>
</feature>
<feature type="domain" description="Big-1" evidence="2">
    <location>
        <begin position="31"/>
        <end position="124"/>
    </location>
</feature>
<gene>
    <name evidence="3" type="ORF">FGU65_15000</name>
</gene>